<evidence type="ECO:0000256" key="1">
    <source>
        <dbReference type="ARBA" id="ARBA00004123"/>
    </source>
</evidence>
<accession>A0A1L9TEW2</accession>
<keyword evidence="10" id="KW-1185">Reference proteome</keyword>
<dbReference type="GO" id="GO:0005634">
    <property type="term" value="C:nucleus"/>
    <property type="evidence" value="ECO:0007669"/>
    <property type="project" value="UniProtKB-SubCell"/>
</dbReference>
<dbReference type="GO" id="GO:0003677">
    <property type="term" value="F:DNA binding"/>
    <property type="evidence" value="ECO:0007669"/>
    <property type="project" value="UniProtKB-KW"/>
</dbReference>
<feature type="domain" description="Zn(2)-C6 fungal-type" evidence="8">
    <location>
        <begin position="21"/>
        <end position="51"/>
    </location>
</feature>
<dbReference type="OrthoDB" id="4161332at2759"/>
<evidence type="ECO:0000256" key="3">
    <source>
        <dbReference type="ARBA" id="ARBA00022833"/>
    </source>
</evidence>
<evidence type="ECO:0000256" key="4">
    <source>
        <dbReference type="ARBA" id="ARBA00023015"/>
    </source>
</evidence>
<dbReference type="SUPFAM" id="SSF57701">
    <property type="entry name" value="Zn2/Cys6 DNA-binding domain"/>
    <property type="match status" value="1"/>
</dbReference>
<evidence type="ECO:0000313" key="9">
    <source>
        <dbReference type="EMBL" id="OJJ57966.1"/>
    </source>
</evidence>
<evidence type="ECO:0000256" key="2">
    <source>
        <dbReference type="ARBA" id="ARBA00022723"/>
    </source>
</evidence>
<dbReference type="SMART" id="SM00066">
    <property type="entry name" value="GAL4"/>
    <property type="match status" value="1"/>
</dbReference>
<evidence type="ECO:0000256" key="5">
    <source>
        <dbReference type="ARBA" id="ARBA00023125"/>
    </source>
</evidence>
<dbReference type="CDD" id="cd00067">
    <property type="entry name" value="GAL4"/>
    <property type="match status" value="1"/>
</dbReference>
<dbReference type="GO" id="GO:0006351">
    <property type="term" value="P:DNA-templated transcription"/>
    <property type="evidence" value="ECO:0007669"/>
    <property type="project" value="InterPro"/>
</dbReference>
<keyword evidence="2" id="KW-0479">Metal-binding</keyword>
<organism evidence="9 10">
    <name type="scientific">Aspergillus sydowii CBS 593.65</name>
    <dbReference type="NCBI Taxonomy" id="1036612"/>
    <lineage>
        <taxon>Eukaryota</taxon>
        <taxon>Fungi</taxon>
        <taxon>Dikarya</taxon>
        <taxon>Ascomycota</taxon>
        <taxon>Pezizomycotina</taxon>
        <taxon>Eurotiomycetes</taxon>
        <taxon>Eurotiomycetidae</taxon>
        <taxon>Eurotiales</taxon>
        <taxon>Aspergillaceae</taxon>
        <taxon>Aspergillus</taxon>
        <taxon>Aspergillus subgen. Nidulantes</taxon>
    </lineage>
</organism>
<evidence type="ECO:0000256" key="7">
    <source>
        <dbReference type="ARBA" id="ARBA00023242"/>
    </source>
</evidence>
<comment type="subcellular location">
    <subcellularLocation>
        <location evidence="1">Nucleus</location>
    </subcellularLocation>
</comment>
<dbReference type="InterPro" id="IPR036864">
    <property type="entry name" value="Zn2-C6_fun-type_DNA-bd_sf"/>
</dbReference>
<gene>
    <name evidence="9" type="ORF">ASPSYDRAFT_153638</name>
</gene>
<dbReference type="STRING" id="1036612.A0A1L9TEW2"/>
<dbReference type="SMART" id="SM00906">
    <property type="entry name" value="Fungal_trans"/>
    <property type="match status" value="1"/>
</dbReference>
<keyword evidence="5" id="KW-0238">DNA-binding</keyword>
<dbReference type="GO" id="GO:0000981">
    <property type="term" value="F:DNA-binding transcription factor activity, RNA polymerase II-specific"/>
    <property type="evidence" value="ECO:0007669"/>
    <property type="project" value="InterPro"/>
</dbReference>
<dbReference type="Pfam" id="PF04082">
    <property type="entry name" value="Fungal_trans"/>
    <property type="match status" value="1"/>
</dbReference>
<dbReference type="RefSeq" id="XP_040701772.1">
    <property type="nucleotide sequence ID" value="XM_040842306.1"/>
</dbReference>
<evidence type="ECO:0000259" key="8">
    <source>
        <dbReference type="PROSITE" id="PS50048"/>
    </source>
</evidence>
<evidence type="ECO:0000313" key="10">
    <source>
        <dbReference type="Proteomes" id="UP000184356"/>
    </source>
</evidence>
<dbReference type="AlphaFoldDB" id="A0A1L9TEW2"/>
<dbReference type="InterPro" id="IPR007219">
    <property type="entry name" value="XnlR_reg_dom"/>
</dbReference>
<dbReference type="InterPro" id="IPR001138">
    <property type="entry name" value="Zn2Cys6_DnaBD"/>
</dbReference>
<dbReference type="Gene3D" id="4.10.240.10">
    <property type="entry name" value="Zn(2)-C6 fungal-type DNA-binding domain"/>
    <property type="match status" value="1"/>
</dbReference>
<dbReference type="EMBL" id="KV878587">
    <property type="protein sequence ID" value="OJJ57966.1"/>
    <property type="molecule type" value="Genomic_DNA"/>
</dbReference>
<dbReference type="VEuPathDB" id="FungiDB:ASPSYDRAFT_153638"/>
<keyword evidence="6" id="KW-0804">Transcription</keyword>
<sequence length="662" mass="75047">MSPGTGRARPQGRSRARRTLTCENCRTRKTRCDGTQPKCKTCEVYHDDCRYEKPPPMSQIIAMANRLQEAEQTIVELKRMLETETSPGHRGTAADRNRTTELEPHVEVEDNSVQDRANSVSAEFTSGELLSDLSLDEHGKISYYGPTSAIYEPAALEYRSVDSQAPEGAPSEMSMRTLLTWNAEEYRSWEEFALGNAAIETGIPRVTMSKLLQIHWAWIAPMFMWVYRPAFMRDMATGGQYYSPFLLTVLCAHAARFQESPIGEMLICRARLLLGSEIQKPSAIPTVQGLLQLSAREMAYGSTSQAWLYSGMAFRMVSDLGLHHNSGKILHLGYLSPEELEIRRRLFWSCYFWDKAISLYLGRSPVLQELPFDHAPEFLDTSAENELWSPYHEDTLNLSRVSVGGYPPMKAHLISCFENSCKISVILNDIIIQLYSRRGPPDIERTLLIKQRLDEWREKLPVHLKYDPDNLPPHCPPPHIMTQNLLYHTTIILLHRPFWSASEHHTACRKAADNLETLLLLLEKTFGFNRITYLMSYCIYTAASVMIKDVKAGDLEANGKMKTFLRALKQGTNTCPLTQRSLDIINNNLQFNTPRRPSLNGIPTTEGTAMTNYLPAFPYLGLDVRTESLDRNPTGMDLDGFSLLDSFPEQHIDAATGGWYFG</sequence>
<dbReference type="GeneID" id="63758379"/>
<dbReference type="InterPro" id="IPR051615">
    <property type="entry name" value="Transcr_Regulatory_Elem"/>
</dbReference>
<name>A0A1L9TEW2_9EURO</name>
<dbReference type="Proteomes" id="UP000184356">
    <property type="component" value="Unassembled WGS sequence"/>
</dbReference>
<dbReference type="PANTHER" id="PTHR31313:SF85">
    <property type="entry name" value="ZN(II)2CYS6 TRANSCRIPTION FACTOR (EUROFUNG)"/>
    <property type="match status" value="1"/>
</dbReference>
<keyword evidence="3" id="KW-0862">Zinc</keyword>
<proteinExistence type="predicted"/>
<protein>
    <recommendedName>
        <fullName evidence="8">Zn(2)-C6 fungal-type domain-containing protein</fullName>
    </recommendedName>
</protein>
<dbReference type="PROSITE" id="PS50048">
    <property type="entry name" value="ZN2_CY6_FUNGAL_2"/>
    <property type="match status" value="1"/>
</dbReference>
<dbReference type="PANTHER" id="PTHR31313">
    <property type="entry name" value="TY1 ENHANCER ACTIVATOR"/>
    <property type="match status" value="1"/>
</dbReference>
<dbReference type="Pfam" id="PF00172">
    <property type="entry name" value="Zn_clus"/>
    <property type="match status" value="1"/>
</dbReference>
<reference evidence="10" key="1">
    <citation type="journal article" date="2017" name="Genome Biol.">
        <title>Comparative genomics reveals high biological diversity and specific adaptations in the industrially and medically important fungal genus Aspergillus.</title>
        <authorList>
            <person name="de Vries R.P."/>
            <person name="Riley R."/>
            <person name="Wiebenga A."/>
            <person name="Aguilar-Osorio G."/>
            <person name="Amillis S."/>
            <person name="Uchima C.A."/>
            <person name="Anderluh G."/>
            <person name="Asadollahi M."/>
            <person name="Askin M."/>
            <person name="Barry K."/>
            <person name="Battaglia E."/>
            <person name="Bayram O."/>
            <person name="Benocci T."/>
            <person name="Braus-Stromeyer S.A."/>
            <person name="Caldana C."/>
            <person name="Canovas D."/>
            <person name="Cerqueira G.C."/>
            <person name="Chen F."/>
            <person name="Chen W."/>
            <person name="Choi C."/>
            <person name="Clum A."/>
            <person name="Dos Santos R.A."/>
            <person name="Damasio A.R."/>
            <person name="Diallinas G."/>
            <person name="Emri T."/>
            <person name="Fekete E."/>
            <person name="Flipphi M."/>
            <person name="Freyberg S."/>
            <person name="Gallo A."/>
            <person name="Gournas C."/>
            <person name="Habgood R."/>
            <person name="Hainaut M."/>
            <person name="Harispe M.L."/>
            <person name="Henrissat B."/>
            <person name="Hilden K.S."/>
            <person name="Hope R."/>
            <person name="Hossain A."/>
            <person name="Karabika E."/>
            <person name="Karaffa L."/>
            <person name="Karanyi Z."/>
            <person name="Krasevec N."/>
            <person name="Kuo A."/>
            <person name="Kusch H."/>
            <person name="LaButti K."/>
            <person name="Lagendijk E.L."/>
            <person name="Lapidus A."/>
            <person name="Levasseur A."/>
            <person name="Lindquist E."/>
            <person name="Lipzen A."/>
            <person name="Logrieco A.F."/>
            <person name="MacCabe A."/>
            <person name="Maekelae M.R."/>
            <person name="Malavazi I."/>
            <person name="Melin P."/>
            <person name="Meyer V."/>
            <person name="Mielnichuk N."/>
            <person name="Miskei M."/>
            <person name="Molnar A.P."/>
            <person name="Mule G."/>
            <person name="Ngan C.Y."/>
            <person name="Orejas M."/>
            <person name="Orosz E."/>
            <person name="Ouedraogo J.P."/>
            <person name="Overkamp K.M."/>
            <person name="Park H.-S."/>
            <person name="Perrone G."/>
            <person name="Piumi F."/>
            <person name="Punt P.J."/>
            <person name="Ram A.F."/>
            <person name="Ramon A."/>
            <person name="Rauscher S."/>
            <person name="Record E."/>
            <person name="Riano-Pachon D.M."/>
            <person name="Robert V."/>
            <person name="Roehrig J."/>
            <person name="Ruller R."/>
            <person name="Salamov A."/>
            <person name="Salih N.S."/>
            <person name="Samson R.A."/>
            <person name="Sandor E."/>
            <person name="Sanguinetti M."/>
            <person name="Schuetze T."/>
            <person name="Sepcic K."/>
            <person name="Shelest E."/>
            <person name="Sherlock G."/>
            <person name="Sophianopoulou V."/>
            <person name="Squina F.M."/>
            <person name="Sun H."/>
            <person name="Susca A."/>
            <person name="Todd R.B."/>
            <person name="Tsang A."/>
            <person name="Unkles S.E."/>
            <person name="van de Wiele N."/>
            <person name="van Rossen-Uffink D."/>
            <person name="Oliveira J.V."/>
            <person name="Vesth T.C."/>
            <person name="Visser J."/>
            <person name="Yu J.-H."/>
            <person name="Zhou M."/>
            <person name="Andersen M.R."/>
            <person name="Archer D.B."/>
            <person name="Baker S.E."/>
            <person name="Benoit I."/>
            <person name="Brakhage A.A."/>
            <person name="Braus G.H."/>
            <person name="Fischer R."/>
            <person name="Frisvad J.C."/>
            <person name="Goldman G.H."/>
            <person name="Houbraken J."/>
            <person name="Oakley B."/>
            <person name="Pocsi I."/>
            <person name="Scazzocchio C."/>
            <person name="Seiboth B."/>
            <person name="vanKuyk P.A."/>
            <person name="Wortman J."/>
            <person name="Dyer P.S."/>
            <person name="Grigoriev I.V."/>
        </authorList>
    </citation>
    <scope>NUCLEOTIDE SEQUENCE [LARGE SCALE GENOMIC DNA]</scope>
    <source>
        <strain evidence="10">CBS 593.65</strain>
    </source>
</reference>
<dbReference type="GO" id="GO:0008270">
    <property type="term" value="F:zinc ion binding"/>
    <property type="evidence" value="ECO:0007669"/>
    <property type="project" value="InterPro"/>
</dbReference>
<dbReference type="PROSITE" id="PS00463">
    <property type="entry name" value="ZN2_CY6_FUNGAL_1"/>
    <property type="match status" value="1"/>
</dbReference>
<dbReference type="CDD" id="cd12148">
    <property type="entry name" value="fungal_TF_MHR"/>
    <property type="match status" value="1"/>
</dbReference>
<evidence type="ECO:0000256" key="6">
    <source>
        <dbReference type="ARBA" id="ARBA00023163"/>
    </source>
</evidence>
<keyword evidence="7" id="KW-0539">Nucleus</keyword>
<keyword evidence="4" id="KW-0805">Transcription regulation</keyword>